<dbReference type="RefSeq" id="WP_129470529.1">
    <property type="nucleotide sequence ID" value="NZ_SAWZ01000003.1"/>
</dbReference>
<dbReference type="OrthoDB" id="5988589at2"/>
<sequence length="30" mass="3408">MPEWLSLLCGVLVIVAAAYLLYVILRPEDF</sequence>
<reference evidence="2 3" key="1">
    <citation type="submission" date="2019-01" db="EMBL/GenBank/DDBJ databases">
        <title>Pseudoxanthomonas composti sp. nov., isolated from compost.</title>
        <authorList>
            <person name="Yang G."/>
        </authorList>
    </citation>
    <scope>NUCLEOTIDE SEQUENCE [LARGE SCALE GENOMIC DNA]</scope>
    <source>
        <strain evidence="2 3">GSS15</strain>
    </source>
</reference>
<evidence type="ECO:0000256" key="1">
    <source>
        <dbReference type="SAM" id="Phobius"/>
    </source>
</evidence>
<keyword evidence="1" id="KW-1133">Transmembrane helix</keyword>
<dbReference type="EMBL" id="SAWZ01000003">
    <property type="protein sequence ID" value="RXR06422.1"/>
    <property type="molecule type" value="Genomic_DNA"/>
</dbReference>
<gene>
    <name evidence="2" type="ORF">EPA99_07170</name>
</gene>
<dbReference type="GO" id="GO:0005886">
    <property type="term" value="C:plasma membrane"/>
    <property type="evidence" value="ECO:0007669"/>
    <property type="project" value="InterPro"/>
</dbReference>
<keyword evidence="1" id="KW-0812">Transmembrane</keyword>
<keyword evidence="3" id="KW-1185">Reference proteome</keyword>
<organism evidence="2 3">
    <name type="scientific">Pseudoxanthomonas composti</name>
    <dbReference type="NCBI Taxonomy" id="2137479"/>
    <lineage>
        <taxon>Bacteria</taxon>
        <taxon>Pseudomonadati</taxon>
        <taxon>Pseudomonadota</taxon>
        <taxon>Gammaproteobacteria</taxon>
        <taxon>Lysobacterales</taxon>
        <taxon>Lysobacteraceae</taxon>
        <taxon>Pseudoxanthomonas</taxon>
    </lineage>
</organism>
<proteinExistence type="predicted"/>
<keyword evidence="1" id="KW-0472">Membrane</keyword>
<protein>
    <submittedName>
        <fullName evidence="2">Potassium-transporting ATPase subunit F</fullName>
    </submittedName>
</protein>
<comment type="caution">
    <text evidence="2">The sequence shown here is derived from an EMBL/GenBank/DDBJ whole genome shotgun (WGS) entry which is preliminary data.</text>
</comment>
<feature type="transmembrane region" description="Helical" evidence="1">
    <location>
        <begin position="7"/>
        <end position="25"/>
    </location>
</feature>
<dbReference type="InterPro" id="IPR011726">
    <property type="entry name" value="KdpF"/>
</dbReference>
<dbReference type="GO" id="GO:0008556">
    <property type="term" value="F:P-type potassium transmembrane transporter activity"/>
    <property type="evidence" value="ECO:0007669"/>
    <property type="project" value="InterPro"/>
</dbReference>
<evidence type="ECO:0000313" key="3">
    <source>
        <dbReference type="Proteomes" id="UP000289784"/>
    </source>
</evidence>
<accession>A0A4Q1JVX3</accession>
<dbReference type="AlphaFoldDB" id="A0A4Q1JVX3"/>
<dbReference type="Pfam" id="PF09604">
    <property type="entry name" value="Potass_KdpF"/>
    <property type="match status" value="1"/>
</dbReference>
<dbReference type="Proteomes" id="UP000289784">
    <property type="component" value="Unassembled WGS sequence"/>
</dbReference>
<evidence type="ECO:0000313" key="2">
    <source>
        <dbReference type="EMBL" id="RXR06422.1"/>
    </source>
</evidence>
<name>A0A4Q1JVX3_9GAMM</name>